<evidence type="ECO:0000256" key="3">
    <source>
        <dbReference type="SAM" id="Coils"/>
    </source>
</evidence>
<feature type="region of interest" description="Disordered" evidence="4">
    <location>
        <begin position="1"/>
        <end position="132"/>
    </location>
</feature>
<comment type="caution">
    <text evidence="6">The sequence shown here is derived from an EMBL/GenBank/DDBJ whole genome shotgun (WGS) entry which is preliminary data.</text>
</comment>
<proteinExistence type="inferred from homology"/>
<dbReference type="InterPro" id="IPR036871">
    <property type="entry name" value="PX_dom_sf"/>
</dbReference>
<evidence type="ECO:0000256" key="1">
    <source>
        <dbReference type="ARBA" id="ARBA00010883"/>
    </source>
</evidence>
<dbReference type="GO" id="GO:0035091">
    <property type="term" value="F:phosphatidylinositol binding"/>
    <property type="evidence" value="ECO:0007669"/>
    <property type="project" value="InterPro"/>
</dbReference>
<comment type="similarity">
    <text evidence="1">Belongs to the sorting nexin family.</text>
</comment>
<evidence type="ECO:0000256" key="4">
    <source>
        <dbReference type="SAM" id="MobiDB-lite"/>
    </source>
</evidence>
<feature type="compositionally biased region" description="Acidic residues" evidence="4">
    <location>
        <begin position="36"/>
        <end position="45"/>
    </location>
</feature>
<dbReference type="SUPFAM" id="SSF64268">
    <property type="entry name" value="PX domain"/>
    <property type="match status" value="1"/>
</dbReference>
<dbReference type="InterPro" id="IPR027267">
    <property type="entry name" value="AH/BAR_dom_sf"/>
</dbReference>
<dbReference type="PROSITE" id="PS50195">
    <property type="entry name" value="PX"/>
    <property type="match status" value="1"/>
</dbReference>
<dbReference type="GO" id="GO:0015031">
    <property type="term" value="P:protein transport"/>
    <property type="evidence" value="ECO:0007669"/>
    <property type="project" value="UniProtKB-KW"/>
</dbReference>
<dbReference type="GO" id="GO:0034498">
    <property type="term" value="P:early endosome to Golgi transport"/>
    <property type="evidence" value="ECO:0007669"/>
    <property type="project" value="TreeGrafter"/>
</dbReference>
<feature type="compositionally biased region" description="Acidic residues" evidence="4">
    <location>
        <begin position="102"/>
        <end position="114"/>
    </location>
</feature>
<protein>
    <recommendedName>
        <fullName evidence="5">PX domain-containing protein</fullName>
    </recommendedName>
</protein>
<dbReference type="PANTHER" id="PTHR10555:SF129">
    <property type="entry name" value="SORTING NEXIN-1"/>
    <property type="match status" value="1"/>
</dbReference>
<evidence type="ECO:0000259" key="5">
    <source>
        <dbReference type="PROSITE" id="PS50195"/>
    </source>
</evidence>
<dbReference type="Gene3D" id="3.30.1520.10">
    <property type="entry name" value="Phox-like domain"/>
    <property type="match status" value="1"/>
</dbReference>
<accession>A0AAW0N528</accession>
<name>A0AAW0N528_9GOBI</name>
<dbReference type="GO" id="GO:0005829">
    <property type="term" value="C:cytosol"/>
    <property type="evidence" value="ECO:0007669"/>
    <property type="project" value="GOC"/>
</dbReference>
<dbReference type="PANTHER" id="PTHR10555">
    <property type="entry name" value="SORTING NEXIN"/>
    <property type="match status" value="1"/>
</dbReference>
<dbReference type="AlphaFoldDB" id="A0AAW0N528"/>
<keyword evidence="3" id="KW-0175">Coiled coil</keyword>
<dbReference type="InterPro" id="IPR015404">
    <property type="entry name" value="Vps5_C"/>
</dbReference>
<dbReference type="Proteomes" id="UP001460270">
    <property type="component" value="Unassembled WGS sequence"/>
</dbReference>
<organism evidence="6 7">
    <name type="scientific">Mugilogobius chulae</name>
    <name type="common">yellowstripe goby</name>
    <dbReference type="NCBI Taxonomy" id="88201"/>
    <lineage>
        <taxon>Eukaryota</taxon>
        <taxon>Metazoa</taxon>
        <taxon>Chordata</taxon>
        <taxon>Craniata</taxon>
        <taxon>Vertebrata</taxon>
        <taxon>Euteleostomi</taxon>
        <taxon>Actinopterygii</taxon>
        <taxon>Neopterygii</taxon>
        <taxon>Teleostei</taxon>
        <taxon>Neoteleostei</taxon>
        <taxon>Acanthomorphata</taxon>
        <taxon>Gobiaria</taxon>
        <taxon>Gobiiformes</taxon>
        <taxon>Gobioidei</taxon>
        <taxon>Gobiidae</taxon>
        <taxon>Gobionellinae</taxon>
        <taxon>Mugilogobius</taxon>
    </lineage>
</organism>
<feature type="compositionally biased region" description="Acidic residues" evidence="4">
    <location>
        <begin position="214"/>
        <end position="223"/>
    </location>
</feature>
<evidence type="ECO:0000313" key="6">
    <source>
        <dbReference type="EMBL" id="KAK7891778.1"/>
    </source>
</evidence>
<feature type="region of interest" description="Disordered" evidence="4">
    <location>
        <begin position="176"/>
        <end position="241"/>
    </location>
</feature>
<gene>
    <name evidence="6" type="ORF">WMY93_023741</name>
</gene>
<feature type="compositionally biased region" description="Basic and acidic residues" evidence="4">
    <location>
        <begin position="115"/>
        <end position="132"/>
    </location>
</feature>
<dbReference type="Gene3D" id="1.20.1270.60">
    <property type="entry name" value="Arfaptin homology (AH) domain/BAR domain"/>
    <property type="match status" value="1"/>
</dbReference>
<dbReference type="SMART" id="SM00312">
    <property type="entry name" value="PX"/>
    <property type="match status" value="1"/>
</dbReference>
<feature type="domain" description="PX" evidence="5">
    <location>
        <begin position="361"/>
        <end position="490"/>
    </location>
</feature>
<feature type="coiled-coil region" evidence="3">
    <location>
        <begin position="526"/>
        <end position="553"/>
    </location>
</feature>
<keyword evidence="2" id="KW-0653">Protein transport</keyword>
<keyword evidence="7" id="KW-1185">Reference proteome</keyword>
<feature type="compositionally biased region" description="Acidic residues" evidence="4">
    <location>
        <begin position="14"/>
        <end position="28"/>
    </location>
</feature>
<sequence length="602" mass="68333">MATSSERSPPPFPDSEDQDILLDTEEIQQQERDSDYGEEDDEGDEMFMSTISDPPDTDTTPAATSQNTDPSLESPIDLNDPLIDPISDPSDSKPAAEVLSEPSDEFEDLSNTDDGDTKEIVEVKEPEAPAEETIKVTENTEIELEKDASSPLVNVTLDLLATETEPEKLADPLLDLQSDAAPTIKPKTEETSPLLDLQSNPTVQPKKQNVVDLFADDDEEEGSDLFADPRLSKPSKQQQKSLFEEVDNDDLFPEPLGATAKKPATISAAASVLEPKSIVTKAEVEVRSKKGAALMEPEDLFTEEAIETAPKMPSGAVSKTNGLHEEDSDIFADATVELSLDSPRNERKRELEEEEEEDDKFEIQISVKEPEKIGDGMNAYMAYKVFTQTTLAMFRSPTFSVRRRYSDFLGLYEKLSEKHGPNGYIVPPPRRKTCWVSSSSQWERRLIVCDFLERRRGALESKYLQRVVSHPTLLQDPDVREFLEREEGSFDHRMKAWQRWQDAQSMLQKKREAEAKLLWANKPDKLQLAKEEIAEWEAKVTQYERDFERVSATVRKEVLHFEKERTKNFKKQIMKYLESMLRSQQQLIKYWEAFLPEAKAIA</sequence>
<evidence type="ECO:0000313" key="7">
    <source>
        <dbReference type="Proteomes" id="UP001460270"/>
    </source>
</evidence>
<dbReference type="Pfam" id="PF00787">
    <property type="entry name" value="PX"/>
    <property type="match status" value="1"/>
</dbReference>
<dbReference type="InterPro" id="IPR001683">
    <property type="entry name" value="PX_dom"/>
</dbReference>
<feature type="region of interest" description="Disordered" evidence="4">
    <location>
        <begin position="341"/>
        <end position="361"/>
    </location>
</feature>
<keyword evidence="2" id="KW-0813">Transport</keyword>
<feature type="compositionally biased region" description="Polar residues" evidence="4">
    <location>
        <begin position="197"/>
        <end position="207"/>
    </location>
</feature>
<dbReference type="Pfam" id="PF09325">
    <property type="entry name" value="Vps5"/>
    <property type="match status" value="1"/>
</dbReference>
<evidence type="ECO:0000256" key="2">
    <source>
        <dbReference type="ARBA" id="ARBA00022927"/>
    </source>
</evidence>
<feature type="compositionally biased region" description="Low complexity" evidence="4">
    <location>
        <begin position="74"/>
        <end position="89"/>
    </location>
</feature>
<dbReference type="EMBL" id="JBBPFD010000017">
    <property type="protein sequence ID" value="KAK7891778.1"/>
    <property type="molecule type" value="Genomic_DNA"/>
</dbReference>
<reference evidence="7" key="1">
    <citation type="submission" date="2024-04" db="EMBL/GenBank/DDBJ databases">
        <title>Salinicola lusitanus LLJ914,a marine bacterium isolated from the Okinawa Trough.</title>
        <authorList>
            <person name="Li J."/>
        </authorList>
    </citation>
    <scope>NUCLEOTIDE SEQUENCE [LARGE SCALE GENOMIC DNA]</scope>
</reference>
<feature type="compositionally biased region" description="Low complexity" evidence="4">
    <location>
        <begin position="49"/>
        <end position="65"/>
    </location>
</feature>
<dbReference type="GO" id="GO:0010008">
    <property type="term" value="C:endosome membrane"/>
    <property type="evidence" value="ECO:0007669"/>
    <property type="project" value="TreeGrafter"/>
</dbReference>